<evidence type="ECO:0000259" key="1">
    <source>
        <dbReference type="Pfam" id="PF07969"/>
    </source>
</evidence>
<keyword evidence="3" id="KW-1185">Reference proteome</keyword>
<comment type="caution">
    <text evidence="2">The sequence shown here is derived from an EMBL/GenBank/DDBJ whole genome shotgun (WGS) entry which is preliminary data.</text>
</comment>
<dbReference type="GO" id="GO:0005829">
    <property type="term" value="C:cytosol"/>
    <property type="evidence" value="ECO:0007669"/>
    <property type="project" value="TreeGrafter"/>
</dbReference>
<dbReference type="PANTHER" id="PTHR11647:SF1">
    <property type="entry name" value="COLLAPSIN RESPONSE MEDIATOR PROTEIN"/>
    <property type="match status" value="1"/>
</dbReference>
<dbReference type="CDD" id="cd01297">
    <property type="entry name" value="D-aminoacylase"/>
    <property type="match status" value="1"/>
</dbReference>
<evidence type="ECO:0000313" key="2">
    <source>
        <dbReference type="EMBL" id="TVV69787.1"/>
    </source>
</evidence>
<name>A0A558QRV4_9SPHN</name>
<dbReference type="OrthoDB" id="9766983at2"/>
<dbReference type="Proteomes" id="UP000318681">
    <property type="component" value="Unassembled WGS sequence"/>
</dbReference>
<dbReference type="Gene3D" id="2.30.40.10">
    <property type="entry name" value="Urease, subunit C, domain 1"/>
    <property type="match status" value="1"/>
</dbReference>
<dbReference type="GO" id="GO:0016812">
    <property type="term" value="F:hydrolase activity, acting on carbon-nitrogen (but not peptide) bonds, in cyclic amides"/>
    <property type="evidence" value="ECO:0007669"/>
    <property type="project" value="TreeGrafter"/>
</dbReference>
<dbReference type="EMBL" id="VNIM01000173">
    <property type="protein sequence ID" value="TVV69787.1"/>
    <property type="molecule type" value="Genomic_DNA"/>
</dbReference>
<protein>
    <submittedName>
        <fullName evidence="2">Amidohydrolase family protein</fullName>
    </submittedName>
</protein>
<dbReference type="InterPro" id="IPR011059">
    <property type="entry name" value="Metal-dep_hydrolase_composite"/>
</dbReference>
<proteinExistence type="predicted"/>
<sequence length="573" mass="61664">MAQHDIVIRNGEIHDGLGSPPRRGDIAIDGDRIVAVGAVTGSGTSEIDACGRIVTPGFVDVHTHYDGQITWEDRLQPSSGHGVTTVVMGNCGVGFAPVKPGQHEMAVKLMEGGEDIPDVGMTAGVPWNWETFPQYLDALDQRRADIDFGAQLPHNPLRVYVMGERGAEREPPTEADLAQMRALTRKAIEAGAIGVSTTRNIAHRFRDGRPVPSFESETREILALAAGLRDAGTGVFQILGDTRMAAADQMALLRAIAVEGGRPVSFTLMQTADNPGAWRAMLDGLVTANREGLAIRGQVIPRPTGMLLGLDLSLHPFAFHPSFRAIEGLPLAEKVAAMRDPAMRRRLMAERSDDPHPFFKSVVDDLDSLFELGDPPNYHPDRSASIAARARAAGCDPAEVIYDTLLNDEGHAILYRPSANRGGDRFEEAGEHMLGHPHTILGLGDGGAHYSMICDAAYPTYFLQHWVNHADPAKRIGLPDAIRMLARDPAHAVGLADRGVIAPGMKADLNVIDLARLRLHAPRTAHDLPAGGRRLTQRADGYDATIVSGAITYRDGVDTGARPGRLVRGARAA</sequence>
<dbReference type="PANTHER" id="PTHR11647">
    <property type="entry name" value="HYDRANTOINASE/DIHYDROPYRIMIDINASE FAMILY MEMBER"/>
    <property type="match status" value="1"/>
</dbReference>
<dbReference type="Pfam" id="PF07969">
    <property type="entry name" value="Amidohydro_3"/>
    <property type="match status" value="1"/>
</dbReference>
<organism evidence="2 3">
    <name type="scientific">Alterirhizorhabdus solaris</name>
    <dbReference type="NCBI Taxonomy" id="2529389"/>
    <lineage>
        <taxon>Bacteria</taxon>
        <taxon>Pseudomonadati</taxon>
        <taxon>Pseudomonadota</taxon>
        <taxon>Alphaproteobacteria</taxon>
        <taxon>Sphingomonadales</taxon>
        <taxon>Rhizorhabdaceae</taxon>
        <taxon>Alterirhizorhabdus</taxon>
    </lineage>
</organism>
<dbReference type="AlphaFoldDB" id="A0A558QRV4"/>
<dbReference type="Gene3D" id="3.20.20.140">
    <property type="entry name" value="Metal-dependent hydrolases"/>
    <property type="match status" value="1"/>
</dbReference>
<dbReference type="InterPro" id="IPR032466">
    <property type="entry name" value="Metal_Hydrolase"/>
</dbReference>
<dbReference type="InterPro" id="IPR013108">
    <property type="entry name" value="Amidohydro_3"/>
</dbReference>
<feature type="domain" description="Amidohydrolase 3" evidence="1">
    <location>
        <begin position="46"/>
        <end position="553"/>
    </location>
</feature>
<gene>
    <name evidence="2" type="ORF">FOY91_20815</name>
</gene>
<accession>A0A558QRV4</accession>
<dbReference type="InterPro" id="IPR050378">
    <property type="entry name" value="Metallo-dep_Hydrolases_sf"/>
</dbReference>
<dbReference type="SUPFAM" id="SSF51338">
    <property type="entry name" value="Composite domain of metallo-dependent hydrolases"/>
    <property type="match status" value="1"/>
</dbReference>
<keyword evidence="2" id="KW-0378">Hydrolase</keyword>
<reference evidence="2 3" key="1">
    <citation type="submission" date="2019-07" db="EMBL/GenBank/DDBJ databases">
        <title>Sphingomonas solaris sp. nov., isolated from a solar panel from Boston, Massachusetts.</title>
        <authorList>
            <person name="Tanner K."/>
            <person name="Pascual J."/>
            <person name="Mancuso C."/>
            <person name="Pereto J."/>
            <person name="Khalil A."/>
            <person name="Vilanova C."/>
        </authorList>
    </citation>
    <scope>NUCLEOTIDE SEQUENCE [LARGE SCALE GENOMIC DNA]</scope>
    <source>
        <strain evidence="2 3">R4DWN</strain>
    </source>
</reference>
<dbReference type="SUPFAM" id="SSF51556">
    <property type="entry name" value="Metallo-dependent hydrolases"/>
    <property type="match status" value="1"/>
</dbReference>
<evidence type="ECO:0000313" key="3">
    <source>
        <dbReference type="Proteomes" id="UP000318681"/>
    </source>
</evidence>
<dbReference type="RefSeq" id="WP_145155919.1">
    <property type="nucleotide sequence ID" value="NZ_VNIM01000173.1"/>
</dbReference>